<dbReference type="InterPro" id="IPR002848">
    <property type="entry name" value="Translin_fam"/>
</dbReference>
<dbReference type="SUPFAM" id="SSF74784">
    <property type="entry name" value="Translin"/>
    <property type="match status" value="1"/>
</dbReference>
<dbReference type="InterPro" id="IPR036081">
    <property type="entry name" value="Translin_sf"/>
</dbReference>
<evidence type="ECO:0000313" key="3">
    <source>
        <dbReference type="Proteomes" id="UP000050417"/>
    </source>
</evidence>
<dbReference type="GO" id="GO:0043565">
    <property type="term" value="F:sequence-specific DNA binding"/>
    <property type="evidence" value="ECO:0007669"/>
    <property type="project" value="InterPro"/>
</dbReference>
<keyword evidence="3" id="KW-1185">Reference proteome</keyword>
<proteinExistence type="predicted"/>
<organism evidence="2 3">
    <name type="scientific">Ornatilinea apprima</name>
    <dbReference type="NCBI Taxonomy" id="1134406"/>
    <lineage>
        <taxon>Bacteria</taxon>
        <taxon>Bacillati</taxon>
        <taxon>Chloroflexota</taxon>
        <taxon>Anaerolineae</taxon>
        <taxon>Anaerolineales</taxon>
        <taxon>Anaerolineaceae</taxon>
        <taxon>Ornatilinea</taxon>
    </lineage>
</organism>
<dbReference type="CDD" id="cd14820">
    <property type="entry name" value="TRAX"/>
    <property type="match status" value="1"/>
</dbReference>
<dbReference type="AlphaFoldDB" id="A0A0P6XW41"/>
<dbReference type="PANTHER" id="PTHR10741">
    <property type="entry name" value="TRANSLIN AND TRANSLIN ASSOCIATED PROTEIN X"/>
    <property type="match status" value="1"/>
</dbReference>
<gene>
    <name evidence="2" type="ORF">ADN00_08625</name>
</gene>
<dbReference type="Gene3D" id="1.20.58.2140">
    <property type="match status" value="1"/>
</dbReference>
<feature type="coiled-coil region" evidence="1">
    <location>
        <begin position="15"/>
        <end position="49"/>
    </location>
</feature>
<evidence type="ECO:0000313" key="2">
    <source>
        <dbReference type="EMBL" id="KPL77652.1"/>
    </source>
</evidence>
<dbReference type="RefSeq" id="WP_075062591.1">
    <property type="nucleotide sequence ID" value="NZ_LGCL01000022.1"/>
</dbReference>
<dbReference type="EMBL" id="LGCL01000022">
    <property type="protein sequence ID" value="KPL77652.1"/>
    <property type="molecule type" value="Genomic_DNA"/>
</dbReference>
<evidence type="ECO:0000256" key="1">
    <source>
        <dbReference type="SAM" id="Coils"/>
    </source>
</evidence>
<dbReference type="STRING" id="1134406.ADN00_08625"/>
<dbReference type="Proteomes" id="UP000050417">
    <property type="component" value="Unassembled WGS sequence"/>
</dbReference>
<protein>
    <submittedName>
        <fullName evidence="2">Haloacid dehalogenase</fullName>
    </submittedName>
</protein>
<dbReference type="OrthoDB" id="9794476at2"/>
<accession>A0A0P6XW41</accession>
<name>A0A0P6XW41_9CHLR</name>
<comment type="caution">
    <text evidence="2">The sequence shown here is derived from an EMBL/GenBank/DDBJ whole genome shotgun (WGS) entry which is preliminary data.</text>
</comment>
<keyword evidence="1" id="KW-0175">Coiled coil</keyword>
<sequence>MKNLQTIADQVVEVFEELTHARDQALINARQLTRKSAHTIRAIHRLEREEAQSLLAEACELQHKLNTDLANYPTLLYAGYTMDAIKEFVEASITYALIVDDPLPTPQDLGVEPATYLNGLAEVTGELRRRVLDILRHGYSEEAERLLTIMDEIYSVLVTIDYPDAITNGLRRQTDLVRGIVERTRGDMTIALQEERLKQSMEALQNRLDEANR</sequence>
<reference evidence="2 3" key="1">
    <citation type="submission" date="2015-07" db="EMBL/GenBank/DDBJ databases">
        <title>Genome sequence of Ornatilinea apprima DSM 23815.</title>
        <authorList>
            <person name="Hemp J."/>
            <person name="Ward L.M."/>
            <person name="Pace L.A."/>
            <person name="Fischer W.W."/>
        </authorList>
    </citation>
    <scope>NUCLEOTIDE SEQUENCE [LARGE SCALE GENOMIC DNA]</scope>
    <source>
        <strain evidence="2 3">P3M-1</strain>
    </source>
</reference>